<organism evidence="1 2">
    <name type="scientific">Linum trigynum</name>
    <dbReference type="NCBI Taxonomy" id="586398"/>
    <lineage>
        <taxon>Eukaryota</taxon>
        <taxon>Viridiplantae</taxon>
        <taxon>Streptophyta</taxon>
        <taxon>Embryophyta</taxon>
        <taxon>Tracheophyta</taxon>
        <taxon>Spermatophyta</taxon>
        <taxon>Magnoliopsida</taxon>
        <taxon>eudicotyledons</taxon>
        <taxon>Gunneridae</taxon>
        <taxon>Pentapetalae</taxon>
        <taxon>rosids</taxon>
        <taxon>fabids</taxon>
        <taxon>Malpighiales</taxon>
        <taxon>Linaceae</taxon>
        <taxon>Linum</taxon>
    </lineage>
</organism>
<dbReference type="AlphaFoldDB" id="A0AAV2G280"/>
<sequence>MLSHEGNCPDRKLAKELFGGEVHLIDNLTTVSKVPTACENSSVIYLLVYNDQLEAKSRGWRRLEGLGVIIGRFLANLYSWRERMC</sequence>
<evidence type="ECO:0000313" key="1">
    <source>
        <dbReference type="EMBL" id="CAL1404257.1"/>
    </source>
</evidence>
<reference evidence="1 2" key="1">
    <citation type="submission" date="2024-04" db="EMBL/GenBank/DDBJ databases">
        <authorList>
            <person name="Fracassetti M."/>
        </authorList>
    </citation>
    <scope>NUCLEOTIDE SEQUENCE [LARGE SCALE GENOMIC DNA]</scope>
</reference>
<dbReference type="EMBL" id="OZ034820">
    <property type="protein sequence ID" value="CAL1404257.1"/>
    <property type="molecule type" value="Genomic_DNA"/>
</dbReference>
<evidence type="ECO:0000313" key="2">
    <source>
        <dbReference type="Proteomes" id="UP001497516"/>
    </source>
</evidence>
<protein>
    <submittedName>
        <fullName evidence="1">Uncharacterized protein</fullName>
    </submittedName>
</protein>
<accession>A0AAV2G280</accession>
<name>A0AAV2G280_9ROSI</name>
<dbReference type="Proteomes" id="UP001497516">
    <property type="component" value="Chromosome 7"/>
</dbReference>
<proteinExistence type="predicted"/>
<gene>
    <name evidence="1" type="ORF">LTRI10_LOCUS44127</name>
</gene>
<keyword evidence="2" id="KW-1185">Reference proteome</keyword>